<dbReference type="RefSeq" id="WP_219083181.1">
    <property type="nucleotide sequence ID" value="NZ_JAHBBD010000033.1"/>
</dbReference>
<name>A0ABS6WDA6_9BIFI</name>
<gene>
    <name evidence="2" type="ORF">KIH73_10210</name>
</gene>
<dbReference type="EMBL" id="JAHBBD010000033">
    <property type="protein sequence ID" value="MBW3083717.1"/>
    <property type="molecule type" value="Genomic_DNA"/>
</dbReference>
<organism evidence="2 3">
    <name type="scientific">Bifidobacterium phasiani</name>
    <dbReference type="NCBI Taxonomy" id="2834431"/>
    <lineage>
        <taxon>Bacteria</taxon>
        <taxon>Bacillati</taxon>
        <taxon>Actinomycetota</taxon>
        <taxon>Actinomycetes</taxon>
        <taxon>Bifidobacteriales</taxon>
        <taxon>Bifidobacteriaceae</taxon>
        <taxon>Bifidobacterium</taxon>
    </lineage>
</organism>
<feature type="region of interest" description="Disordered" evidence="1">
    <location>
        <begin position="1"/>
        <end position="20"/>
    </location>
</feature>
<protein>
    <submittedName>
        <fullName evidence="2">Uncharacterized protein</fullName>
    </submittedName>
</protein>
<proteinExistence type="predicted"/>
<dbReference type="Proteomes" id="UP000812844">
    <property type="component" value="Unassembled WGS sequence"/>
</dbReference>
<comment type="caution">
    <text evidence="2">The sequence shown here is derived from an EMBL/GenBank/DDBJ whole genome shotgun (WGS) entry which is preliminary data.</text>
</comment>
<feature type="region of interest" description="Disordered" evidence="1">
    <location>
        <begin position="34"/>
        <end position="68"/>
    </location>
</feature>
<keyword evidence="3" id="KW-1185">Reference proteome</keyword>
<reference evidence="2 3" key="1">
    <citation type="submission" date="2021-05" db="EMBL/GenBank/DDBJ databases">
        <title>Phylogenetic classification of ten novel species belonging to the genus Bifidobacterium comprising B. colchicus sp. nov., B. abeli sp. nov., B. bicoloris sp. nov., B. guerezis sp. nov., B. rosaliae sp. nov., B. santillanensis sp. nov., B. argentati sp. nov., B. amazzoni sp. nov., B. pluviali sp. nov., and B. pinnaculum sp. nov.</title>
        <authorList>
            <person name="Lugli G.A."/>
            <person name="Ruiz Garcia L."/>
            <person name="Margolles A."/>
            <person name="Ventura M."/>
        </authorList>
    </citation>
    <scope>NUCLEOTIDE SEQUENCE [LARGE SCALE GENOMIC DNA]</scope>
    <source>
        <strain evidence="2 3">6T3</strain>
    </source>
</reference>
<accession>A0ABS6WDA6</accession>
<evidence type="ECO:0000256" key="1">
    <source>
        <dbReference type="SAM" id="MobiDB-lite"/>
    </source>
</evidence>
<evidence type="ECO:0000313" key="3">
    <source>
        <dbReference type="Proteomes" id="UP000812844"/>
    </source>
</evidence>
<feature type="compositionally biased region" description="Low complexity" evidence="1">
    <location>
        <begin position="45"/>
        <end position="68"/>
    </location>
</feature>
<sequence>MDDERTTPHDGAYDDFGDGTHISDEELRAAMADFEQQFAHDEAGSDAGSDAGAGSAADAPDGGDASGAEAVLDFDDELQGLLGNRAKVAAIITRLASAELLAAFCQLSDVSATCLEHSDGAVAVLRNLDGDGPEAAVRDLTTVVSGMPAILAVNRADKLEATLYIKGEPGQTFAPPILFTVTPPFVEDLMLGIADVPALVGQGVRAVESGDLDREAAMKVIARHTRFGGRGGSSIR</sequence>
<feature type="compositionally biased region" description="Basic and acidic residues" evidence="1">
    <location>
        <begin position="1"/>
        <end position="12"/>
    </location>
</feature>
<evidence type="ECO:0000313" key="2">
    <source>
        <dbReference type="EMBL" id="MBW3083717.1"/>
    </source>
</evidence>